<comment type="caution">
    <text evidence="2">The sequence shown here is derived from an EMBL/GenBank/DDBJ whole genome shotgun (WGS) entry which is preliminary data.</text>
</comment>
<reference evidence="2 3" key="1">
    <citation type="journal article" date="2017" name="Genome Biol.">
        <title>New reference genome sequences of hot pepper reveal the massive evolution of plant disease-resistance genes by retroduplication.</title>
        <authorList>
            <person name="Kim S."/>
            <person name="Park J."/>
            <person name="Yeom S.I."/>
            <person name="Kim Y.M."/>
            <person name="Seo E."/>
            <person name="Kim K.T."/>
            <person name="Kim M.S."/>
            <person name="Lee J.M."/>
            <person name="Cheong K."/>
            <person name="Shin H.S."/>
            <person name="Kim S.B."/>
            <person name="Han K."/>
            <person name="Lee J."/>
            <person name="Park M."/>
            <person name="Lee H.A."/>
            <person name="Lee H.Y."/>
            <person name="Lee Y."/>
            <person name="Oh S."/>
            <person name="Lee J.H."/>
            <person name="Choi E."/>
            <person name="Choi E."/>
            <person name="Lee S.E."/>
            <person name="Jeon J."/>
            <person name="Kim H."/>
            <person name="Choi G."/>
            <person name="Song H."/>
            <person name="Lee J."/>
            <person name="Lee S.C."/>
            <person name="Kwon J.K."/>
            <person name="Lee H.Y."/>
            <person name="Koo N."/>
            <person name="Hong Y."/>
            <person name="Kim R.W."/>
            <person name="Kang W.H."/>
            <person name="Huh J.H."/>
            <person name="Kang B.C."/>
            <person name="Yang T.J."/>
            <person name="Lee Y.H."/>
            <person name="Bennetzen J.L."/>
            <person name="Choi D."/>
        </authorList>
    </citation>
    <scope>NUCLEOTIDE SEQUENCE [LARGE SCALE GENOMIC DNA]</scope>
    <source>
        <strain evidence="3">cv. PBC81</strain>
    </source>
</reference>
<evidence type="ECO:0000313" key="2">
    <source>
        <dbReference type="EMBL" id="PHT39875.1"/>
    </source>
</evidence>
<dbReference type="EMBL" id="MLFT02000008">
    <property type="protein sequence ID" value="PHT39875.1"/>
    <property type="molecule type" value="Genomic_DNA"/>
</dbReference>
<protein>
    <submittedName>
        <fullName evidence="2">Uncharacterized protein</fullName>
    </submittedName>
</protein>
<feature type="region of interest" description="Disordered" evidence="1">
    <location>
        <begin position="125"/>
        <end position="154"/>
    </location>
</feature>
<proteinExistence type="predicted"/>
<evidence type="ECO:0000313" key="3">
    <source>
        <dbReference type="Proteomes" id="UP000224567"/>
    </source>
</evidence>
<reference evidence="3" key="2">
    <citation type="journal article" date="2017" name="J. Anim. Genet.">
        <title>Multiple reference genome sequences of hot pepper reveal the massive evolution of plant disease resistance genes by retroduplication.</title>
        <authorList>
            <person name="Kim S."/>
            <person name="Park J."/>
            <person name="Yeom S.-I."/>
            <person name="Kim Y.-M."/>
            <person name="Seo E."/>
            <person name="Kim K.-T."/>
            <person name="Kim M.-S."/>
            <person name="Lee J.M."/>
            <person name="Cheong K."/>
            <person name="Shin H.-S."/>
            <person name="Kim S.-B."/>
            <person name="Han K."/>
            <person name="Lee J."/>
            <person name="Park M."/>
            <person name="Lee H.-A."/>
            <person name="Lee H.-Y."/>
            <person name="Lee Y."/>
            <person name="Oh S."/>
            <person name="Lee J.H."/>
            <person name="Choi E."/>
            <person name="Choi E."/>
            <person name="Lee S.E."/>
            <person name="Jeon J."/>
            <person name="Kim H."/>
            <person name="Choi G."/>
            <person name="Song H."/>
            <person name="Lee J."/>
            <person name="Lee S.-C."/>
            <person name="Kwon J.-K."/>
            <person name="Lee H.-Y."/>
            <person name="Koo N."/>
            <person name="Hong Y."/>
            <person name="Kim R.W."/>
            <person name="Kang W.-H."/>
            <person name="Huh J.H."/>
            <person name="Kang B.-C."/>
            <person name="Yang T.-J."/>
            <person name="Lee Y.-H."/>
            <person name="Bennetzen J.L."/>
            <person name="Choi D."/>
        </authorList>
    </citation>
    <scope>NUCLEOTIDE SEQUENCE [LARGE SCALE GENOMIC DNA]</scope>
    <source>
        <strain evidence="3">cv. PBC81</strain>
    </source>
</reference>
<feature type="compositionally biased region" description="Acidic residues" evidence="1">
    <location>
        <begin position="140"/>
        <end position="154"/>
    </location>
</feature>
<keyword evidence="3" id="KW-1185">Reference proteome</keyword>
<organism evidence="2 3">
    <name type="scientific">Capsicum baccatum</name>
    <name type="common">Peruvian pepper</name>
    <dbReference type="NCBI Taxonomy" id="33114"/>
    <lineage>
        <taxon>Eukaryota</taxon>
        <taxon>Viridiplantae</taxon>
        <taxon>Streptophyta</taxon>
        <taxon>Embryophyta</taxon>
        <taxon>Tracheophyta</taxon>
        <taxon>Spermatophyta</taxon>
        <taxon>Magnoliopsida</taxon>
        <taxon>eudicotyledons</taxon>
        <taxon>Gunneridae</taxon>
        <taxon>Pentapetalae</taxon>
        <taxon>asterids</taxon>
        <taxon>lamiids</taxon>
        <taxon>Solanales</taxon>
        <taxon>Solanaceae</taxon>
        <taxon>Solanoideae</taxon>
        <taxon>Capsiceae</taxon>
        <taxon>Capsicum</taxon>
    </lineage>
</organism>
<evidence type="ECO:0000256" key="1">
    <source>
        <dbReference type="SAM" id="MobiDB-lite"/>
    </source>
</evidence>
<dbReference type="OrthoDB" id="1732072at2759"/>
<accession>A0A2G2W3S1</accession>
<sequence>MVLGILHSENEEEAEAHRRKVEEALECDYSYPEAAEEDVKRWERSAAKLPPHHKALLSHLPLKFQKLRCKGGTPPCRMSNLRRCERKFGSLLGSRRRNEKRRIVEERRRTILGSDVQELSAQVNTLIKLPRSPPPSSVVDGEEDEDDEEDEMVY</sequence>
<dbReference type="Proteomes" id="UP000224567">
    <property type="component" value="Unassembled WGS sequence"/>
</dbReference>
<gene>
    <name evidence="2" type="ORF">CQW23_18729</name>
</gene>
<name>A0A2G2W3S1_CAPBA</name>
<dbReference type="STRING" id="33114.A0A2G2W3S1"/>
<dbReference type="AlphaFoldDB" id="A0A2G2W3S1"/>